<proteinExistence type="predicted"/>
<evidence type="ECO:0000313" key="3">
    <source>
        <dbReference type="Proteomes" id="UP000574390"/>
    </source>
</evidence>
<feature type="non-terminal residue" evidence="2">
    <location>
        <position position="137"/>
    </location>
</feature>
<protein>
    <submittedName>
        <fullName evidence="2">Uncharacterized protein</fullName>
    </submittedName>
</protein>
<reference evidence="2 3" key="1">
    <citation type="submission" date="2020-04" db="EMBL/GenBank/DDBJ databases">
        <title>Perkinsus olseni comparative genomics.</title>
        <authorList>
            <person name="Bogema D.R."/>
        </authorList>
    </citation>
    <scope>NUCLEOTIDE SEQUENCE [LARGE SCALE GENOMIC DNA]</scope>
    <source>
        <strain evidence="2">ATCC PRA-205</strain>
    </source>
</reference>
<sequence>MTTLAAEIKARLKEDRKEMQAMLREVNDMSSTNYAQASTSANMDRQFIESSARLLQQELSQSLERVLQSMQDAFNDNIRSLGPGSDRSGGTLEVPQSAYLSTNVFCDVLSQCIVKSYRKTLGLEKPLLSSISCSAIG</sequence>
<feature type="coiled-coil region" evidence="1">
    <location>
        <begin position="5"/>
        <end position="32"/>
    </location>
</feature>
<dbReference type="AlphaFoldDB" id="A0A7J6PY57"/>
<gene>
    <name evidence="2" type="ORF">FOZ62_010762</name>
</gene>
<keyword evidence="1" id="KW-0175">Coiled coil</keyword>
<name>A0A7J6PY57_PEROL</name>
<accession>A0A7J6PY57</accession>
<dbReference type="Proteomes" id="UP000574390">
    <property type="component" value="Unassembled WGS sequence"/>
</dbReference>
<comment type="caution">
    <text evidence="2">The sequence shown here is derived from an EMBL/GenBank/DDBJ whole genome shotgun (WGS) entry which is preliminary data.</text>
</comment>
<evidence type="ECO:0000256" key="1">
    <source>
        <dbReference type="SAM" id="Coils"/>
    </source>
</evidence>
<dbReference type="EMBL" id="JABANM010033681">
    <property type="protein sequence ID" value="KAF4700867.1"/>
    <property type="molecule type" value="Genomic_DNA"/>
</dbReference>
<organism evidence="2 3">
    <name type="scientific">Perkinsus olseni</name>
    <name type="common">Perkinsus atlanticus</name>
    <dbReference type="NCBI Taxonomy" id="32597"/>
    <lineage>
        <taxon>Eukaryota</taxon>
        <taxon>Sar</taxon>
        <taxon>Alveolata</taxon>
        <taxon>Perkinsozoa</taxon>
        <taxon>Perkinsea</taxon>
        <taxon>Perkinsida</taxon>
        <taxon>Perkinsidae</taxon>
        <taxon>Perkinsus</taxon>
    </lineage>
</organism>
<evidence type="ECO:0000313" key="2">
    <source>
        <dbReference type="EMBL" id="KAF4700867.1"/>
    </source>
</evidence>